<evidence type="ECO:0000313" key="3">
    <source>
        <dbReference type="Proteomes" id="UP000076501"/>
    </source>
</evidence>
<dbReference type="AlphaFoldDB" id="A0A161RGT5"/>
<gene>
    <name evidence="2" type="ORF">B4082_3204</name>
</gene>
<evidence type="ECO:0000259" key="1">
    <source>
        <dbReference type="Pfam" id="PF14553"/>
    </source>
</evidence>
<dbReference type="EMBL" id="LJKA01000047">
    <property type="protein sequence ID" value="KZD33136.1"/>
    <property type="molecule type" value="Genomic_DNA"/>
</dbReference>
<dbReference type="InterPro" id="IPR027926">
    <property type="entry name" value="YqbF_N"/>
</dbReference>
<evidence type="ECO:0000313" key="2">
    <source>
        <dbReference type="EMBL" id="KZD33136.1"/>
    </source>
</evidence>
<reference evidence="2 3" key="1">
    <citation type="submission" date="2015-09" db="EMBL/GenBank/DDBJ databases">
        <title>Bacillus cereus food isolates.</title>
        <authorList>
            <person name="Boekhorst J."/>
        </authorList>
    </citation>
    <scope>NUCLEOTIDE SEQUENCE [LARGE SCALE GENOMIC DNA]</scope>
    <source>
        <strain evidence="2 3">B4082</strain>
    </source>
</reference>
<sequence length="54" mass="6011">MKLVTLRLGGTYTAYGQTFKNGQGETVANDKADYLVSTGHFELVKEVDKKEKET</sequence>
<organism evidence="2 3">
    <name type="scientific">Bacillus cereus</name>
    <dbReference type="NCBI Taxonomy" id="1396"/>
    <lineage>
        <taxon>Bacteria</taxon>
        <taxon>Bacillati</taxon>
        <taxon>Bacillota</taxon>
        <taxon>Bacilli</taxon>
        <taxon>Bacillales</taxon>
        <taxon>Bacillaceae</taxon>
        <taxon>Bacillus</taxon>
        <taxon>Bacillus cereus group</taxon>
    </lineage>
</organism>
<dbReference type="PATRIC" id="fig|1396.539.peg.2174"/>
<comment type="caution">
    <text evidence="2">The sequence shown here is derived from an EMBL/GenBank/DDBJ whole genome shotgun (WGS) entry which is preliminary data.</text>
</comment>
<dbReference type="Pfam" id="PF14553">
    <property type="entry name" value="YqbF"/>
    <property type="match status" value="1"/>
</dbReference>
<dbReference type="Proteomes" id="UP000076501">
    <property type="component" value="Unassembled WGS sequence"/>
</dbReference>
<name>A0A161RGT5_BACCE</name>
<feature type="domain" description="Uncharacterised protein YqbF N-terminal" evidence="1">
    <location>
        <begin position="8"/>
        <end position="48"/>
    </location>
</feature>
<accession>A0A161RGT5</accession>
<dbReference type="SUPFAM" id="SSF160059">
    <property type="entry name" value="PriA/YqbF domain"/>
    <property type="match status" value="1"/>
</dbReference>
<protein>
    <recommendedName>
        <fullName evidence="1">Uncharacterized protein YqbF N-terminal domain-containing protein</fullName>
    </recommendedName>
</protein>
<proteinExistence type="predicted"/>
<dbReference type="RefSeq" id="WP_080468520.1">
    <property type="nucleotide sequence ID" value="NZ_LJKA01000047.1"/>
</dbReference>